<keyword evidence="2" id="KW-1185">Reference proteome</keyword>
<dbReference type="Proteomes" id="UP001432027">
    <property type="component" value="Unassembled WGS sequence"/>
</dbReference>
<organism evidence="1 2">
    <name type="scientific">Pristionchus entomophagus</name>
    <dbReference type="NCBI Taxonomy" id="358040"/>
    <lineage>
        <taxon>Eukaryota</taxon>
        <taxon>Metazoa</taxon>
        <taxon>Ecdysozoa</taxon>
        <taxon>Nematoda</taxon>
        <taxon>Chromadorea</taxon>
        <taxon>Rhabditida</taxon>
        <taxon>Rhabditina</taxon>
        <taxon>Diplogasteromorpha</taxon>
        <taxon>Diplogasteroidea</taxon>
        <taxon>Neodiplogasteridae</taxon>
        <taxon>Pristionchus</taxon>
    </lineage>
</organism>
<evidence type="ECO:0000313" key="1">
    <source>
        <dbReference type="EMBL" id="GMS82134.1"/>
    </source>
</evidence>
<dbReference type="EMBL" id="BTSX01000001">
    <property type="protein sequence ID" value="GMS82134.1"/>
    <property type="molecule type" value="Genomic_DNA"/>
</dbReference>
<feature type="non-terminal residue" evidence="1">
    <location>
        <position position="1"/>
    </location>
</feature>
<dbReference type="AlphaFoldDB" id="A0AAV5SPT4"/>
<protein>
    <submittedName>
        <fullName evidence="1">Uncharacterized protein</fullName>
    </submittedName>
</protein>
<dbReference type="Gene3D" id="2.30.30.140">
    <property type="match status" value="1"/>
</dbReference>
<evidence type="ECO:0000313" key="2">
    <source>
        <dbReference type="Proteomes" id="UP001432027"/>
    </source>
</evidence>
<feature type="non-terminal residue" evidence="1">
    <location>
        <position position="101"/>
    </location>
</feature>
<sequence>YCPPYTLFHHGTECGWQNLLKERLLNKYTTSDQFNHRGTEITYHKLSEGERVETIHDDESSVLCPAIIKKVRGRRVLLEYSRDDIEKSDLIKMENMWRDMN</sequence>
<accession>A0AAV5SPT4</accession>
<dbReference type="SUPFAM" id="SSF63748">
    <property type="entry name" value="Tudor/PWWP/MBT"/>
    <property type="match status" value="1"/>
</dbReference>
<gene>
    <name evidence="1" type="ORF">PENTCL1PPCAC_4309</name>
</gene>
<name>A0AAV5SPT4_9BILA</name>
<reference evidence="1" key="1">
    <citation type="submission" date="2023-10" db="EMBL/GenBank/DDBJ databases">
        <title>Genome assembly of Pristionchus species.</title>
        <authorList>
            <person name="Yoshida K."/>
            <person name="Sommer R.J."/>
        </authorList>
    </citation>
    <scope>NUCLEOTIDE SEQUENCE</scope>
    <source>
        <strain evidence="1">RS0144</strain>
    </source>
</reference>
<comment type="caution">
    <text evidence="1">The sequence shown here is derived from an EMBL/GenBank/DDBJ whole genome shotgun (WGS) entry which is preliminary data.</text>
</comment>
<proteinExistence type="predicted"/>